<dbReference type="Pfam" id="PF21631">
    <property type="entry name" value="A9CJY8-like_N"/>
    <property type="match status" value="1"/>
</dbReference>
<evidence type="ECO:0000313" key="4">
    <source>
        <dbReference type="Proteomes" id="UP000306980"/>
    </source>
</evidence>
<dbReference type="PANTHER" id="PTHR31131">
    <property type="entry name" value="CHROMOSOME 1, WHOLE GENOME SHOTGUN SEQUENCE"/>
    <property type="match status" value="1"/>
</dbReference>
<dbReference type="SUPFAM" id="SSF55021">
    <property type="entry name" value="ACT-like"/>
    <property type="match status" value="2"/>
</dbReference>
<proteinExistence type="predicted"/>
<feature type="domain" description="CASTOR ACT" evidence="1">
    <location>
        <begin position="58"/>
        <end position="119"/>
    </location>
</feature>
<dbReference type="Proteomes" id="UP000306980">
    <property type="component" value="Unassembled WGS sequence"/>
</dbReference>
<dbReference type="Gene3D" id="3.30.2130.10">
    <property type="entry name" value="VC0802-like"/>
    <property type="match status" value="1"/>
</dbReference>
<protein>
    <submittedName>
        <fullName evidence="3">ACT domain-containing protein</fullName>
    </submittedName>
</protein>
<accession>A0A5S3QFZ1</accession>
<dbReference type="InterPro" id="IPR051719">
    <property type="entry name" value="CASTOR_mTORC1"/>
</dbReference>
<feature type="domain" description="A9CJY8-like N-terminal" evidence="2">
    <location>
        <begin position="11"/>
        <end position="52"/>
    </location>
</feature>
<evidence type="ECO:0000313" key="3">
    <source>
        <dbReference type="EMBL" id="TMN20815.1"/>
    </source>
</evidence>
<gene>
    <name evidence="3" type="ORF">FFL34_00840</name>
</gene>
<comment type="caution">
    <text evidence="3">The sequence shown here is derived from an EMBL/GenBank/DDBJ whole genome shotgun (WGS) entry which is preliminary data.</text>
</comment>
<sequence length="128" mass="14273">MNLSVLHEKIAILKGSPDKNIPSWIFDNKKFISVTYTEEELSVVCLENVIPDNHEMVVEKGWRCIKVDGPLDFSLTGVLTSLASPLAEASISIFAVSTYNTDYLLIKEHSLEKALEVLTKDGHNIRGE</sequence>
<evidence type="ECO:0000259" key="1">
    <source>
        <dbReference type="Pfam" id="PF13840"/>
    </source>
</evidence>
<dbReference type="Pfam" id="PF13840">
    <property type="entry name" value="ACT_7"/>
    <property type="match status" value="1"/>
</dbReference>
<dbReference type="EMBL" id="VCIA01000001">
    <property type="protein sequence ID" value="TMN20815.1"/>
    <property type="molecule type" value="Genomic_DNA"/>
</dbReference>
<dbReference type="InterPro" id="IPR027795">
    <property type="entry name" value="CASTOR_ACT_dom"/>
</dbReference>
<dbReference type="PIRSF" id="PIRSF008459">
    <property type="entry name" value="UCP008459"/>
    <property type="match status" value="1"/>
</dbReference>
<organism evidence="3 4">
    <name type="scientific">Lentibacillus cibarius</name>
    <dbReference type="NCBI Taxonomy" id="2583219"/>
    <lineage>
        <taxon>Bacteria</taxon>
        <taxon>Bacillati</taxon>
        <taxon>Bacillota</taxon>
        <taxon>Bacilli</taxon>
        <taxon>Bacillales</taxon>
        <taxon>Bacillaceae</taxon>
        <taxon>Lentibacillus</taxon>
    </lineage>
</organism>
<reference evidence="3 4" key="1">
    <citation type="submission" date="2019-05" db="EMBL/GenBank/DDBJ databases">
        <title>Genomic analysis of Lentibacillus sp. NKC220-2.</title>
        <authorList>
            <person name="Oh Y.J."/>
        </authorList>
    </citation>
    <scope>NUCLEOTIDE SEQUENCE [LARGE SCALE GENOMIC DNA]</scope>
    <source>
        <strain evidence="3 4">NKC220-2</strain>
    </source>
</reference>
<evidence type="ECO:0000259" key="2">
    <source>
        <dbReference type="Pfam" id="PF21631"/>
    </source>
</evidence>
<dbReference type="RefSeq" id="WP_138600492.1">
    <property type="nucleotide sequence ID" value="NZ_VCIA01000001.1"/>
</dbReference>
<dbReference type="InterPro" id="IPR049447">
    <property type="entry name" value="A9CJY8-like_N"/>
</dbReference>
<dbReference type="OrthoDB" id="5615858at2"/>
<dbReference type="InterPro" id="IPR016540">
    <property type="entry name" value="UCP008459"/>
</dbReference>
<dbReference type="AlphaFoldDB" id="A0A5S3QFZ1"/>
<dbReference type="InterPro" id="IPR045865">
    <property type="entry name" value="ACT-like_dom_sf"/>
</dbReference>
<dbReference type="PANTHER" id="PTHR31131:SF6">
    <property type="entry name" value="CASTOR ACT DOMAIN-CONTAINING PROTEIN"/>
    <property type="match status" value="1"/>
</dbReference>
<name>A0A5S3QFZ1_9BACI</name>